<organism evidence="2 3">
    <name type="scientific">Datura stramonium</name>
    <name type="common">Jimsonweed</name>
    <name type="synonym">Common thornapple</name>
    <dbReference type="NCBI Taxonomy" id="4076"/>
    <lineage>
        <taxon>Eukaryota</taxon>
        <taxon>Viridiplantae</taxon>
        <taxon>Streptophyta</taxon>
        <taxon>Embryophyta</taxon>
        <taxon>Tracheophyta</taxon>
        <taxon>Spermatophyta</taxon>
        <taxon>Magnoliopsida</taxon>
        <taxon>eudicotyledons</taxon>
        <taxon>Gunneridae</taxon>
        <taxon>Pentapetalae</taxon>
        <taxon>asterids</taxon>
        <taxon>lamiids</taxon>
        <taxon>Solanales</taxon>
        <taxon>Solanaceae</taxon>
        <taxon>Solanoideae</taxon>
        <taxon>Datureae</taxon>
        <taxon>Datura</taxon>
    </lineage>
</organism>
<comment type="caution">
    <text evidence="2">The sequence shown here is derived from an EMBL/GenBank/DDBJ whole genome shotgun (WGS) entry which is preliminary data.</text>
</comment>
<sequence length="139" mass="15654">MVKGRRNGERGNHIERDRVCLYGESLERFVGKWDCSCATAKVPQHGRRPVYSTNGIAPTVLPSHTYPFGTSSQNLIFGNQKKPSVFLLSAHSRREDKNKSSKSNEASAPREPEYSFSLGCFKTLVLIQNVHLLFNMKLV</sequence>
<protein>
    <submittedName>
        <fullName evidence="2">Uncharacterized protein</fullName>
    </submittedName>
</protein>
<keyword evidence="3" id="KW-1185">Reference proteome</keyword>
<name>A0ABS8SI42_DATST</name>
<evidence type="ECO:0000313" key="3">
    <source>
        <dbReference type="Proteomes" id="UP000823775"/>
    </source>
</evidence>
<gene>
    <name evidence="2" type="ORF">HAX54_038427</name>
</gene>
<proteinExistence type="predicted"/>
<dbReference type="Proteomes" id="UP000823775">
    <property type="component" value="Unassembled WGS sequence"/>
</dbReference>
<feature type="region of interest" description="Disordered" evidence="1">
    <location>
        <begin position="89"/>
        <end position="111"/>
    </location>
</feature>
<evidence type="ECO:0000256" key="1">
    <source>
        <dbReference type="SAM" id="MobiDB-lite"/>
    </source>
</evidence>
<reference evidence="2 3" key="1">
    <citation type="journal article" date="2021" name="BMC Genomics">
        <title>Datura genome reveals duplications of psychoactive alkaloid biosynthetic genes and high mutation rate following tissue culture.</title>
        <authorList>
            <person name="Rajewski A."/>
            <person name="Carter-House D."/>
            <person name="Stajich J."/>
            <person name="Litt A."/>
        </authorList>
    </citation>
    <scope>NUCLEOTIDE SEQUENCE [LARGE SCALE GENOMIC DNA]</scope>
    <source>
        <strain evidence="2">AR-01</strain>
    </source>
</reference>
<dbReference type="EMBL" id="JACEIK010000525">
    <property type="protein sequence ID" value="MCD7458511.1"/>
    <property type="molecule type" value="Genomic_DNA"/>
</dbReference>
<evidence type="ECO:0000313" key="2">
    <source>
        <dbReference type="EMBL" id="MCD7458511.1"/>
    </source>
</evidence>
<accession>A0ABS8SI42</accession>